<dbReference type="OrthoDB" id="68056at2759"/>
<keyword evidence="7 9" id="KW-0030">Aminoacyl-tRNA synthetase</keyword>
<keyword evidence="13" id="KW-1185">Reference proteome</keyword>
<dbReference type="GO" id="GO:0004814">
    <property type="term" value="F:arginine-tRNA ligase activity"/>
    <property type="evidence" value="ECO:0007669"/>
    <property type="project" value="UniProtKB-EC"/>
</dbReference>
<dbReference type="PANTHER" id="PTHR11956">
    <property type="entry name" value="ARGINYL-TRNA SYNTHETASE"/>
    <property type="match status" value="1"/>
</dbReference>
<dbReference type="InterPro" id="IPR035684">
    <property type="entry name" value="ArgRS_core"/>
</dbReference>
<evidence type="ECO:0000256" key="6">
    <source>
        <dbReference type="ARBA" id="ARBA00022917"/>
    </source>
</evidence>
<dbReference type="PANTHER" id="PTHR11956:SF11">
    <property type="entry name" value="ARGININE--TRNA LIGASE, MITOCHONDRIAL-RELATED"/>
    <property type="match status" value="1"/>
</dbReference>
<dbReference type="AlphaFoldDB" id="A0A9W8ZKJ3"/>
<dbReference type="EMBL" id="JAPEVA010000006">
    <property type="protein sequence ID" value="KAJ4411192.1"/>
    <property type="molecule type" value="Genomic_DNA"/>
</dbReference>
<dbReference type="GO" id="GO:0006420">
    <property type="term" value="P:arginyl-tRNA aminoacylation"/>
    <property type="evidence" value="ECO:0007669"/>
    <property type="project" value="InterPro"/>
</dbReference>
<dbReference type="InterPro" id="IPR014729">
    <property type="entry name" value="Rossmann-like_a/b/a_fold"/>
</dbReference>
<dbReference type="Proteomes" id="UP001140510">
    <property type="component" value="Unassembled WGS sequence"/>
</dbReference>
<organism evidence="12 13">
    <name type="scientific">Didymella pomorum</name>
    <dbReference type="NCBI Taxonomy" id="749634"/>
    <lineage>
        <taxon>Eukaryota</taxon>
        <taxon>Fungi</taxon>
        <taxon>Dikarya</taxon>
        <taxon>Ascomycota</taxon>
        <taxon>Pezizomycotina</taxon>
        <taxon>Dothideomycetes</taxon>
        <taxon>Pleosporomycetidae</taxon>
        <taxon>Pleosporales</taxon>
        <taxon>Pleosporineae</taxon>
        <taxon>Didymellaceae</taxon>
        <taxon>Didymella</taxon>
    </lineage>
</organism>
<dbReference type="NCBIfam" id="TIGR00456">
    <property type="entry name" value="argS"/>
    <property type="match status" value="1"/>
</dbReference>
<dbReference type="GO" id="GO:0005739">
    <property type="term" value="C:mitochondrion"/>
    <property type="evidence" value="ECO:0007669"/>
    <property type="project" value="TreeGrafter"/>
</dbReference>
<reference evidence="12" key="1">
    <citation type="submission" date="2022-10" db="EMBL/GenBank/DDBJ databases">
        <title>Tapping the CABI collections for fungal endophytes: first genome assemblies for Collariella, Neodidymelliopsis, Ascochyta clinopodiicola, Didymella pomorum, Didymosphaeria variabile, Neocosmospora piperis and Neocucurbitaria cava.</title>
        <authorList>
            <person name="Hill R."/>
        </authorList>
    </citation>
    <scope>NUCLEOTIDE SEQUENCE</scope>
    <source>
        <strain evidence="12">IMI 355091</strain>
    </source>
</reference>
<comment type="catalytic activity">
    <reaction evidence="8">
        <text>tRNA(Arg) + L-arginine + ATP = L-arginyl-tRNA(Arg) + AMP + diphosphate</text>
        <dbReference type="Rhea" id="RHEA:20301"/>
        <dbReference type="Rhea" id="RHEA-COMP:9658"/>
        <dbReference type="Rhea" id="RHEA-COMP:9673"/>
        <dbReference type="ChEBI" id="CHEBI:30616"/>
        <dbReference type="ChEBI" id="CHEBI:32682"/>
        <dbReference type="ChEBI" id="CHEBI:33019"/>
        <dbReference type="ChEBI" id="CHEBI:78442"/>
        <dbReference type="ChEBI" id="CHEBI:78513"/>
        <dbReference type="ChEBI" id="CHEBI:456215"/>
        <dbReference type="EC" id="6.1.1.19"/>
    </reaction>
</comment>
<evidence type="ECO:0000256" key="8">
    <source>
        <dbReference type="ARBA" id="ARBA00049339"/>
    </source>
</evidence>
<evidence type="ECO:0000313" key="12">
    <source>
        <dbReference type="EMBL" id="KAJ4411192.1"/>
    </source>
</evidence>
<evidence type="ECO:0000256" key="3">
    <source>
        <dbReference type="ARBA" id="ARBA00022598"/>
    </source>
</evidence>
<dbReference type="EC" id="6.1.1.19" evidence="2"/>
<dbReference type="Gene3D" id="3.40.50.620">
    <property type="entry name" value="HUPs"/>
    <property type="match status" value="1"/>
</dbReference>
<dbReference type="SUPFAM" id="SSF47323">
    <property type="entry name" value="Anticodon-binding domain of a subclass of class I aminoacyl-tRNA synthetases"/>
    <property type="match status" value="1"/>
</dbReference>
<dbReference type="SUPFAM" id="SSF52374">
    <property type="entry name" value="Nucleotidylyl transferase"/>
    <property type="match status" value="1"/>
</dbReference>
<dbReference type="Gene3D" id="3.30.1360.70">
    <property type="entry name" value="Arginyl tRNA synthetase N-terminal domain"/>
    <property type="match status" value="1"/>
</dbReference>
<feature type="domain" description="DALR anticodon binding" evidence="11">
    <location>
        <begin position="514"/>
        <end position="627"/>
    </location>
</feature>
<dbReference type="Pfam" id="PF00750">
    <property type="entry name" value="tRNA-synt_1d"/>
    <property type="match status" value="1"/>
</dbReference>
<protein>
    <recommendedName>
        <fullName evidence="2">arginine--tRNA ligase</fullName>
        <ecNumber evidence="2">6.1.1.19</ecNumber>
    </recommendedName>
</protein>
<name>A0A9W8ZKJ3_9PLEO</name>
<dbReference type="Gene3D" id="1.10.730.10">
    <property type="entry name" value="Isoleucyl-tRNA Synthetase, Domain 1"/>
    <property type="match status" value="1"/>
</dbReference>
<sequence length="638" mass="70137">MTTLDQAGLAQLLKGMAISTPAAHGVSAAPASNPLDLCRSVLAELLAELVDCNAQTAYRSIQWPNNIFNGDLSVTVPKLCPGRKPAELSSQLVDKFPKHHALFDPPFLDIVHLRVFLKLEVVARILVPYILDRGPDYGTQQSKDSRKKVVVEFSSPNITSEFQGKHLRSTIIGAFVSRLYEVMGWEVTRMNYLGDWGKPIALLKVGWDKFGSEEAFEKDPVGHLLDVYHQIEELFQPEQAASKKARDDAAKEGKDEGEAQVEIESQGIFAERNEAFKKLEAGDEAMVSFWERVRAANIDNYTDFSNRLGIKFDEYSGESKISQEVMAEVEQLLKDKDLSEESGRAWIVHMQKLGAKAGTAIIRDRSGSSTYLLRDLAAVLERSRKYAFDKMVYVVASDNSVHFSQLFKILEALGMKDLAAKLQHVRFSEVSKMSAVLGKGYKPQAILDASEDAMKGLSEADEEKAGSLGASQQAMKTLGISALLLQEAATRHTSIHAFDTDAFASFKPSTGPELQYWYTKVCSLLNGHAASAALADDQFEALADEDRANLLRVLAQYPEVVNATFQSLEPSGIVTYLTAITEQLPDLLEDEDDKIDISAGSIALLEATRIVLQNGLKLLGVVPIPDLPLERADTPVAG</sequence>
<dbReference type="GO" id="GO:0005524">
    <property type="term" value="F:ATP binding"/>
    <property type="evidence" value="ECO:0007669"/>
    <property type="project" value="UniProtKB-KW"/>
</dbReference>
<evidence type="ECO:0000256" key="5">
    <source>
        <dbReference type="ARBA" id="ARBA00022840"/>
    </source>
</evidence>
<dbReference type="InterPro" id="IPR036695">
    <property type="entry name" value="Arg-tRNA-synth_N_sf"/>
</dbReference>
<comment type="caution">
    <text evidence="12">The sequence shown here is derived from an EMBL/GenBank/DDBJ whole genome shotgun (WGS) entry which is preliminary data.</text>
</comment>
<gene>
    <name evidence="12" type="ORF">N0V91_001567</name>
</gene>
<dbReference type="InterPro" id="IPR009080">
    <property type="entry name" value="tRNAsynth_Ia_anticodon-bd"/>
</dbReference>
<evidence type="ECO:0000256" key="10">
    <source>
        <dbReference type="SAM" id="MobiDB-lite"/>
    </source>
</evidence>
<evidence type="ECO:0000259" key="11">
    <source>
        <dbReference type="SMART" id="SM00836"/>
    </source>
</evidence>
<dbReference type="InterPro" id="IPR001278">
    <property type="entry name" value="Arg-tRNA-ligase"/>
</dbReference>
<dbReference type="PRINTS" id="PR01038">
    <property type="entry name" value="TRNASYNTHARG"/>
</dbReference>
<dbReference type="SMART" id="SM00836">
    <property type="entry name" value="DALR_1"/>
    <property type="match status" value="1"/>
</dbReference>
<feature type="region of interest" description="Disordered" evidence="10">
    <location>
        <begin position="239"/>
        <end position="258"/>
    </location>
</feature>
<evidence type="ECO:0000256" key="4">
    <source>
        <dbReference type="ARBA" id="ARBA00022741"/>
    </source>
</evidence>
<dbReference type="GO" id="GO:0032543">
    <property type="term" value="P:mitochondrial translation"/>
    <property type="evidence" value="ECO:0007669"/>
    <property type="project" value="TreeGrafter"/>
</dbReference>
<dbReference type="Pfam" id="PF05746">
    <property type="entry name" value="DALR_1"/>
    <property type="match status" value="1"/>
</dbReference>
<proteinExistence type="inferred from homology"/>
<keyword evidence="4 9" id="KW-0547">Nucleotide-binding</keyword>
<dbReference type="InterPro" id="IPR008909">
    <property type="entry name" value="DALR_anticod-bd"/>
</dbReference>
<keyword evidence="3 9" id="KW-0436">Ligase</keyword>
<evidence type="ECO:0000313" key="13">
    <source>
        <dbReference type="Proteomes" id="UP001140510"/>
    </source>
</evidence>
<keyword evidence="6 9" id="KW-0648">Protein biosynthesis</keyword>
<dbReference type="SUPFAM" id="SSF55190">
    <property type="entry name" value="Arginyl-tRNA synthetase (ArgRS), N-terminal 'additional' domain"/>
    <property type="match status" value="1"/>
</dbReference>
<dbReference type="FunFam" id="1.10.730.10:FF:000006">
    <property type="entry name" value="Arginyl-tRNA synthetase 2, mitochondrial"/>
    <property type="match status" value="1"/>
</dbReference>
<keyword evidence="5 9" id="KW-0067">ATP-binding</keyword>
<evidence type="ECO:0000256" key="7">
    <source>
        <dbReference type="ARBA" id="ARBA00023146"/>
    </source>
</evidence>
<evidence type="ECO:0000256" key="9">
    <source>
        <dbReference type="RuleBase" id="RU363038"/>
    </source>
</evidence>
<evidence type="ECO:0000256" key="2">
    <source>
        <dbReference type="ARBA" id="ARBA00012837"/>
    </source>
</evidence>
<comment type="similarity">
    <text evidence="1 9">Belongs to the class-I aminoacyl-tRNA synthetase family.</text>
</comment>
<feature type="compositionally biased region" description="Basic and acidic residues" evidence="10">
    <location>
        <begin position="244"/>
        <end position="257"/>
    </location>
</feature>
<accession>A0A9W8ZKJ3</accession>
<evidence type="ECO:0000256" key="1">
    <source>
        <dbReference type="ARBA" id="ARBA00005594"/>
    </source>
</evidence>